<evidence type="ECO:0000313" key="4">
    <source>
        <dbReference type="Proteomes" id="UP000634136"/>
    </source>
</evidence>
<dbReference type="EMBL" id="JAAIUW010000006">
    <property type="protein sequence ID" value="KAF7827916.1"/>
    <property type="molecule type" value="Genomic_DNA"/>
</dbReference>
<comment type="caution">
    <text evidence="3">The sequence shown here is derived from an EMBL/GenBank/DDBJ whole genome shotgun (WGS) entry which is preliminary data.</text>
</comment>
<evidence type="ECO:0000313" key="3">
    <source>
        <dbReference type="EMBL" id="KAF7827916.1"/>
    </source>
</evidence>
<dbReference type="Proteomes" id="UP000634136">
    <property type="component" value="Unassembled WGS sequence"/>
</dbReference>
<dbReference type="AlphaFoldDB" id="A0A834WQC5"/>
<evidence type="ECO:0000256" key="1">
    <source>
        <dbReference type="SAM" id="MobiDB-lite"/>
    </source>
</evidence>
<feature type="compositionally biased region" description="Polar residues" evidence="1">
    <location>
        <begin position="240"/>
        <end position="252"/>
    </location>
</feature>
<protein>
    <submittedName>
        <fullName evidence="3">Retrotransposon protein, putative, Ty1-copia subclass</fullName>
    </submittedName>
</protein>
<feature type="domain" description="Retroviral polymerase SH3-like" evidence="2">
    <location>
        <begin position="87"/>
        <end position="142"/>
    </location>
</feature>
<feature type="region of interest" description="Disordered" evidence="1">
    <location>
        <begin position="184"/>
        <end position="211"/>
    </location>
</feature>
<feature type="region of interest" description="Disordered" evidence="1">
    <location>
        <begin position="240"/>
        <end position="307"/>
    </location>
</feature>
<name>A0A834WQC5_9FABA</name>
<dbReference type="OrthoDB" id="1845088at2759"/>
<gene>
    <name evidence="3" type="ORF">G2W53_019080</name>
</gene>
<sequence>MAATTPQISRSVSSSSSAPTAASKTYSLFSSSSNQAQSVKLDRTNYLFWQSVVLPLVKGNFLESYIDGTGVVPAKMIDYKSLQPFGCACYPCLKPYNEHKLQFHSQRCIYLGPAPQQKGHKCMNSNGRIYISRHVIFNPLFFPGSCGFLNRRSGNNKEEEECIIPFSMSDINARKDENVDLTLQNTSSHTSSSSSSLSKSRGSAGASHSNVAPLNAQCPTATCPTGTFPSHGYTCPTDISPSHGSASVSRGASSLHEFESGSHGLLSTSRDGPSDLSLCPPNSSSYSMERECEQVGHGNHATNSIIGPSNAEMNEAQQHNEGTHQRTMTTRSMVGIHKPKYPFIGNLYGESSLSPAAEPSSVTEALALPHWKQAMNEEFSALKKNNTWELEKENLCKTHQFIVKRSDLFNIWLPQDLTLRLQ</sequence>
<accession>A0A834WQC5</accession>
<reference evidence="3" key="1">
    <citation type="submission" date="2020-09" db="EMBL/GenBank/DDBJ databases">
        <title>Genome-Enabled Discovery of Anthraquinone Biosynthesis in Senna tora.</title>
        <authorList>
            <person name="Kang S.-H."/>
            <person name="Pandey R.P."/>
            <person name="Lee C.-M."/>
            <person name="Sim J.-S."/>
            <person name="Jeong J.-T."/>
            <person name="Choi B.-S."/>
            <person name="Jung M."/>
            <person name="Ginzburg D."/>
            <person name="Zhao K."/>
            <person name="Won S.Y."/>
            <person name="Oh T.-J."/>
            <person name="Yu Y."/>
            <person name="Kim N.-H."/>
            <person name="Lee O.R."/>
            <person name="Lee T.-H."/>
            <person name="Bashyal P."/>
            <person name="Kim T.-S."/>
            <person name="Lee W.-H."/>
            <person name="Kawkins C."/>
            <person name="Kim C.-K."/>
            <person name="Kim J.S."/>
            <person name="Ahn B.O."/>
            <person name="Rhee S.Y."/>
            <person name="Sohng J.K."/>
        </authorList>
    </citation>
    <scope>NUCLEOTIDE SEQUENCE</scope>
    <source>
        <tissue evidence="3">Leaf</tissue>
    </source>
</reference>
<feature type="compositionally biased region" description="Low complexity" evidence="1">
    <location>
        <begin position="186"/>
        <end position="207"/>
    </location>
</feature>
<proteinExistence type="predicted"/>
<evidence type="ECO:0000259" key="2">
    <source>
        <dbReference type="Pfam" id="PF25597"/>
    </source>
</evidence>
<dbReference type="InterPro" id="IPR057670">
    <property type="entry name" value="SH3_retrovirus"/>
</dbReference>
<organism evidence="3 4">
    <name type="scientific">Senna tora</name>
    <dbReference type="NCBI Taxonomy" id="362788"/>
    <lineage>
        <taxon>Eukaryota</taxon>
        <taxon>Viridiplantae</taxon>
        <taxon>Streptophyta</taxon>
        <taxon>Embryophyta</taxon>
        <taxon>Tracheophyta</taxon>
        <taxon>Spermatophyta</taxon>
        <taxon>Magnoliopsida</taxon>
        <taxon>eudicotyledons</taxon>
        <taxon>Gunneridae</taxon>
        <taxon>Pentapetalae</taxon>
        <taxon>rosids</taxon>
        <taxon>fabids</taxon>
        <taxon>Fabales</taxon>
        <taxon>Fabaceae</taxon>
        <taxon>Caesalpinioideae</taxon>
        <taxon>Cassia clade</taxon>
        <taxon>Senna</taxon>
    </lineage>
</organism>
<keyword evidence="4" id="KW-1185">Reference proteome</keyword>
<dbReference type="Pfam" id="PF25597">
    <property type="entry name" value="SH3_retrovirus"/>
    <property type="match status" value="1"/>
</dbReference>